<sequence length="136" mass="15110">MGLNFRKSIKIAPGIRVNISKKGLSSVSVGGKGARVNVSKKGTRTTVGIPGTGLSYTTNTSYKKSKGTLNDPIHLIQQEGSDKEKRNVLVTILLWIGIFIFPFIFAWFTLQRKYTKFEKVIAFGWLLLVLFAMVSK</sequence>
<dbReference type="RefSeq" id="WP_032032007.1">
    <property type="nucleotide sequence ID" value="NZ_JEXJ01000066.1"/>
</dbReference>
<dbReference type="Pfam" id="PF14020">
    <property type="entry name" value="DUF4236"/>
    <property type="match status" value="1"/>
</dbReference>
<comment type="caution">
    <text evidence="3">The sequence shown here is derived from an EMBL/GenBank/DDBJ whole genome shotgun (WGS) entry which is preliminary data.</text>
</comment>
<dbReference type="InterPro" id="IPR025330">
    <property type="entry name" value="DUF4236"/>
</dbReference>
<dbReference type="AlphaFoldDB" id="A0A009T8H0"/>
<dbReference type="PATRIC" id="fig|1310630.3.peg.3054"/>
<gene>
    <name evidence="3" type="ORF">J529_3129</name>
</gene>
<dbReference type="EMBL" id="JEXJ01000066">
    <property type="protein sequence ID" value="EXC47690.1"/>
    <property type="molecule type" value="Genomic_DNA"/>
</dbReference>
<accession>A0A009T8H0</accession>
<protein>
    <recommendedName>
        <fullName evidence="2">DUF4236 domain-containing protein</fullName>
    </recommendedName>
</protein>
<feature type="transmembrane region" description="Helical" evidence="1">
    <location>
        <begin position="88"/>
        <end position="108"/>
    </location>
</feature>
<proteinExistence type="predicted"/>
<keyword evidence="1" id="KW-1133">Transmembrane helix</keyword>
<evidence type="ECO:0000259" key="2">
    <source>
        <dbReference type="Pfam" id="PF14020"/>
    </source>
</evidence>
<keyword evidence="1" id="KW-0812">Transmembrane</keyword>
<evidence type="ECO:0000313" key="4">
    <source>
        <dbReference type="Proteomes" id="UP000020735"/>
    </source>
</evidence>
<feature type="transmembrane region" description="Helical" evidence="1">
    <location>
        <begin position="120"/>
        <end position="135"/>
    </location>
</feature>
<keyword evidence="1" id="KW-0472">Membrane</keyword>
<evidence type="ECO:0000313" key="3">
    <source>
        <dbReference type="EMBL" id="EXC47690.1"/>
    </source>
</evidence>
<name>A0A009T8H0_ACIBA</name>
<dbReference type="Proteomes" id="UP000020735">
    <property type="component" value="Unassembled WGS sequence"/>
</dbReference>
<evidence type="ECO:0000256" key="1">
    <source>
        <dbReference type="SAM" id="Phobius"/>
    </source>
</evidence>
<organism evidence="3 4">
    <name type="scientific">Acinetobacter baumannii 99063</name>
    <dbReference type="NCBI Taxonomy" id="1310630"/>
    <lineage>
        <taxon>Bacteria</taxon>
        <taxon>Pseudomonadati</taxon>
        <taxon>Pseudomonadota</taxon>
        <taxon>Gammaproteobacteria</taxon>
        <taxon>Moraxellales</taxon>
        <taxon>Moraxellaceae</taxon>
        <taxon>Acinetobacter</taxon>
        <taxon>Acinetobacter calcoaceticus/baumannii complex</taxon>
    </lineage>
</organism>
<reference evidence="3 4" key="1">
    <citation type="submission" date="2014-02" db="EMBL/GenBank/DDBJ databases">
        <title>Comparative genomics and transcriptomics to identify genetic mechanisms underlying the emergence of carbapenem resistant Acinetobacter baumannii (CRAb).</title>
        <authorList>
            <person name="Harris A.D."/>
            <person name="Johnson K.J."/>
            <person name="George J."/>
            <person name="Shefchek K."/>
            <person name="Daugherty S.C."/>
            <person name="Parankush S."/>
            <person name="Sadzewicz L."/>
            <person name="Tallon L."/>
            <person name="Sengamalay N."/>
            <person name="Hazen T.H."/>
            <person name="Rasko D.A."/>
        </authorList>
    </citation>
    <scope>NUCLEOTIDE SEQUENCE [LARGE SCALE GENOMIC DNA]</scope>
    <source>
        <strain evidence="3 4">99063</strain>
    </source>
</reference>
<feature type="domain" description="DUF4236" evidence="2">
    <location>
        <begin position="3"/>
        <end position="57"/>
    </location>
</feature>